<dbReference type="AlphaFoldDB" id="A0A7H1KUN7"/>
<feature type="transmembrane region" description="Helical" evidence="1">
    <location>
        <begin position="63"/>
        <end position="84"/>
    </location>
</feature>
<proteinExistence type="predicted"/>
<organism evidence="2">
    <name type="scientific">Citrobacter braakii</name>
    <dbReference type="NCBI Taxonomy" id="57706"/>
    <lineage>
        <taxon>Bacteria</taxon>
        <taxon>Pseudomonadati</taxon>
        <taxon>Pseudomonadota</taxon>
        <taxon>Gammaproteobacteria</taxon>
        <taxon>Enterobacterales</taxon>
        <taxon>Enterobacteriaceae</taxon>
        <taxon>Citrobacter</taxon>
        <taxon>Citrobacter freundii complex</taxon>
    </lineage>
</organism>
<reference evidence="2" key="1">
    <citation type="submission" date="2020-08" db="EMBL/GenBank/DDBJ databases">
        <title>Characterization of the complete nucleotide sequences of mcr-1-encoding plasmids from Enterobacteriaceae isolates in retailed raw meat products from the Czech Republic.</title>
        <authorList>
            <person name="Zelendova M."/>
            <person name="Papagiannitsis C.C."/>
            <person name="Valcek A."/>
            <person name="Medvecky M."/>
            <person name="Bitar I."/>
            <person name="Hrabak J."/>
            <person name="Gelbicova T."/>
            <person name="Barakova A."/>
            <person name="Kutilova I."/>
            <person name="Karpiskova R."/>
            <person name="Dolejska M."/>
        </authorList>
    </citation>
    <scope>NUCLEOTIDE SEQUENCE</scope>
    <source>
        <strain evidence="2">1884_17_C3</strain>
        <plasmid evidence="2">pMCR_1884_C3</plasmid>
    </source>
</reference>
<keyword evidence="2" id="KW-0614">Plasmid</keyword>
<keyword evidence="1" id="KW-0472">Membrane</keyword>
<dbReference type="EMBL" id="MT929290">
    <property type="protein sequence ID" value="QNT37651.1"/>
    <property type="molecule type" value="Genomic_DNA"/>
</dbReference>
<name>A0A7H1KUN7_CITBR</name>
<sequence>MFFIRQKSICPPRSGGRYFYILSGAALAAASEGIFVIIHSCFKDKYFPCGEATQGIKEQGLRIYCGFDVLCLLLSEAIPLRVFVDNRRRFYSDTLLRPSKNCQSGTK</sequence>
<keyword evidence="1" id="KW-0812">Transmembrane</keyword>
<keyword evidence="1" id="KW-1133">Transmembrane helix</keyword>
<accession>A0A7H1KUN7</accession>
<geneLocation type="plasmid" evidence="2">
    <name>pMCR_1884_C3</name>
</geneLocation>
<evidence type="ECO:0000256" key="1">
    <source>
        <dbReference type="SAM" id="Phobius"/>
    </source>
</evidence>
<protein>
    <submittedName>
        <fullName evidence="2">Uncharacterized protein</fullName>
    </submittedName>
</protein>
<evidence type="ECO:0000313" key="2">
    <source>
        <dbReference type="EMBL" id="QNT37651.1"/>
    </source>
</evidence>
<feature type="transmembrane region" description="Helical" evidence="1">
    <location>
        <begin position="20"/>
        <end position="42"/>
    </location>
</feature>